<comment type="caution">
    <text evidence="1">The sequence shown here is derived from an EMBL/GenBank/DDBJ whole genome shotgun (WGS) entry which is preliminary data.</text>
</comment>
<protein>
    <submittedName>
        <fullName evidence="1">Uncharacterized protein</fullName>
    </submittedName>
</protein>
<proteinExistence type="predicted"/>
<gene>
    <name evidence="1" type="ORF">Bfra_009177</name>
</gene>
<dbReference type="OrthoDB" id="3553727at2759"/>
<evidence type="ECO:0000313" key="2">
    <source>
        <dbReference type="Proteomes" id="UP000531561"/>
    </source>
</evidence>
<dbReference type="EMBL" id="JABFCT010000013">
    <property type="protein sequence ID" value="KAF5870630.1"/>
    <property type="molecule type" value="Genomic_DNA"/>
</dbReference>
<sequence>MYETTTVSCLTYAQDPNAKGACAGLYQQTSSSIESLANVAFGSALPIATSNSMPTLVPIGPGTGWEVVPALHLMVLQLLN</sequence>
<evidence type="ECO:0000313" key="1">
    <source>
        <dbReference type="EMBL" id="KAF5870630.1"/>
    </source>
</evidence>
<dbReference type="RefSeq" id="XP_037189577.1">
    <property type="nucleotide sequence ID" value="XM_037339527.1"/>
</dbReference>
<dbReference type="AlphaFoldDB" id="A0A8H6EG32"/>
<reference evidence="1 2" key="1">
    <citation type="journal article" date="2020" name="Phytopathology">
        <title>A high-quality genome resource of Botrytis fragariae, a new and rapidly spreading fungal pathogen causing strawberry gray mold in the U.S.A.</title>
        <authorList>
            <person name="Wu Y."/>
            <person name="Saski C.A."/>
            <person name="Schnabel G."/>
            <person name="Xiao S."/>
            <person name="Hu M."/>
        </authorList>
    </citation>
    <scope>NUCLEOTIDE SEQUENCE [LARGE SCALE GENOMIC DNA]</scope>
    <source>
        <strain evidence="1 2">BVB16</strain>
    </source>
</reference>
<keyword evidence="2" id="KW-1185">Reference proteome</keyword>
<organism evidence="1 2">
    <name type="scientific">Botrytis fragariae</name>
    <dbReference type="NCBI Taxonomy" id="1964551"/>
    <lineage>
        <taxon>Eukaryota</taxon>
        <taxon>Fungi</taxon>
        <taxon>Dikarya</taxon>
        <taxon>Ascomycota</taxon>
        <taxon>Pezizomycotina</taxon>
        <taxon>Leotiomycetes</taxon>
        <taxon>Helotiales</taxon>
        <taxon>Sclerotiniaceae</taxon>
        <taxon>Botrytis</taxon>
    </lineage>
</organism>
<dbReference type="Proteomes" id="UP000531561">
    <property type="component" value="Unassembled WGS sequence"/>
</dbReference>
<accession>A0A8H6EG32</accession>
<name>A0A8H6EG32_9HELO</name>
<dbReference type="GeneID" id="59263219"/>